<dbReference type="AlphaFoldDB" id="A0A1Y1IML8"/>
<feature type="transmembrane region" description="Helical" evidence="1">
    <location>
        <begin position="12"/>
        <end position="32"/>
    </location>
</feature>
<keyword evidence="1" id="KW-0472">Membrane</keyword>
<dbReference type="Proteomes" id="UP000054558">
    <property type="component" value="Unassembled WGS sequence"/>
</dbReference>
<protein>
    <recommendedName>
        <fullName evidence="4">MASE1 domain-containing protein</fullName>
    </recommendedName>
</protein>
<gene>
    <name evidence="2" type="ORF">KFL_006340100</name>
</gene>
<keyword evidence="1" id="KW-1133">Transmembrane helix</keyword>
<evidence type="ECO:0000256" key="1">
    <source>
        <dbReference type="SAM" id="Phobius"/>
    </source>
</evidence>
<dbReference type="PANTHER" id="PTHR45530">
    <property type="entry name" value="SENSORY TRANSDUCTION HISTIDINE KINASE"/>
    <property type="match status" value="1"/>
</dbReference>
<feature type="transmembrane region" description="Helical" evidence="1">
    <location>
        <begin position="86"/>
        <end position="113"/>
    </location>
</feature>
<proteinExistence type="predicted"/>
<keyword evidence="3" id="KW-1185">Reference proteome</keyword>
<organism evidence="2 3">
    <name type="scientific">Klebsormidium nitens</name>
    <name type="common">Green alga</name>
    <name type="synonym">Ulothrix nitens</name>
    <dbReference type="NCBI Taxonomy" id="105231"/>
    <lineage>
        <taxon>Eukaryota</taxon>
        <taxon>Viridiplantae</taxon>
        <taxon>Streptophyta</taxon>
        <taxon>Klebsormidiophyceae</taxon>
        <taxon>Klebsormidiales</taxon>
        <taxon>Klebsormidiaceae</taxon>
        <taxon>Klebsormidium</taxon>
    </lineage>
</organism>
<keyword evidence="1" id="KW-0812">Transmembrane</keyword>
<dbReference type="EMBL" id="DF237583">
    <property type="protein sequence ID" value="GAQ90391.1"/>
    <property type="molecule type" value="Genomic_DNA"/>
</dbReference>
<evidence type="ECO:0008006" key="4">
    <source>
        <dbReference type="Google" id="ProtNLM"/>
    </source>
</evidence>
<dbReference type="PANTHER" id="PTHR45530:SF3">
    <property type="entry name" value="TWO-COMPONENT SYSTEM NARL FAMILY SENSOR HISTIDINE KINASE BARA"/>
    <property type="match status" value="1"/>
</dbReference>
<reference evidence="2 3" key="1">
    <citation type="journal article" date="2014" name="Nat. Commun.">
        <title>Klebsormidium flaccidum genome reveals primary factors for plant terrestrial adaptation.</title>
        <authorList>
            <person name="Hori K."/>
            <person name="Maruyama F."/>
            <person name="Fujisawa T."/>
            <person name="Togashi T."/>
            <person name="Yamamoto N."/>
            <person name="Seo M."/>
            <person name="Sato S."/>
            <person name="Yamada T."/>
            <person name="Mori H."/>
            <person name="Tajima N."/>
            <person name="Moriyama T."/>
            <person name="Ikeuchi M."/>
            <person name="Watanabe M."/>
            <person name="Wada H."/>
            <person name="Kobayashi K."/>
            <person name="Saito M."/>
            <person name="Masuda T."/>
            <person name="Sasaki-Sekimoto Y."/>
            <person name="Mashiguchi K."/>
            <person name="Awai K."/>
            <person name="Shimojima M."/>
            <person name="Masuda S."/>
            <person name="Iwai M."/>
            <person name="Nobusawa T."/>
            <person name="Narise T."/>
            <person name="Kondo S."/>
            <person name="Saito H."/>
            <person name="Sato R."/>
            <person name="Murakawa M."/>
            <person name="Ihara Y."/>
            <person name="Oshima-Yamada Y."/>
            <person name="Ohtaka K."/>
            <person name="Satoh M."/>
            <person name="Sonobe K."/>
            <person name="Ishii M."/>
            <person name="Ohtani R."/>
            <person name="Kanamori-Sato M."/>
            <person name="Honoki R."/>
            <person name="Miyazaki D."/>
            <person name="Mochizuki H."/>
            <person name="Umetsu J."/>
            <person name="Higashi K."/>
            <person name="Shibata D."/>
            <person name="Kamiya Y."/>
            <person name="Sato N."/>
            <person name="Nakamura Y."/>
            <person name="Tabata S."/>
            <person name="Ida S."/>
            <person name="Kurokawa K."/>
            <person name="Ohta H."/>
        </authorList>
    </citation>
    <scope>NUCLEOTIDE SEQUENCE [LARGE SCALE GENOMIC DNA]</scope>
    <source>
        <strain evidence="2 3">NIES-2285</strain>
    </source>
</reference>
<feature type="transmembrane region" description="Helical" evidence="1">
    <location>
        <begin position="133"/>
        <end position="158"/>
    </location>
</feature>
<dbReference type="STRING" id="105231.A0A1Y1IML8"/>
<evidence type="ECO:0000313" key="3">
    <source>
        <dbReference type="Proteomes" id="UP000054558"/>
    </source>
</evidence>
<sequence length="522" mass="57523">MAQRWLAWRSWFGPPLITAAYLGVAQFGRLLVDSKTHSASVWPPSGVGLAAALHFGRPSAAVGIAAGSLLHLLLMYLTTERYHRTIFLAISPAFAAINVLEALVNCTLIQFVSKQRSGWFETWRGAVLFFLPIPFAPLASAYLIAFLLALVNFVPTAYVAKYATAMLVLATPALGNQEVTGAIFLAMAMVIVGTARGMGPFSGDNHSPIFWLTLEQIYICVTSAKTICIAALSREKDDKHVQLQRVNELLETRVQHRTSESTAAIDRAEEVGRQKLGFVRHVREEIRAPLVGIQRLCFTESPLDIDSLRARVAGTAELLVTVLDDLVDVGYGEGGRLCSEMLKFEPEALFRRALDLVRPDLSKVATLEADKDLPRYAEGDMKKLQRCLVAMINCCCTGDVCSVRLGILCMPPEMMANGVHSRHRLWIRFEVHAEPHGGQATDLEGGWVLNPYDPKTSVDDRPVVLADEMGGRLFRARDGLSARLEVPLRRTMDNNSLGSSVRFREARAQAILDGLELSPQKE</sequence>
<feature type="transmembrane region" description="Helical" evidence="1">
    <location>
        <begin position="52"/>
        <end position="74"/>
    </location>
</feature>
<name>A0A1Y1IML8_KLENI</name>
<evidence type="ECO:0000313" key="2">
    <source>
        <dbReference type="EMBL" id="GAQ90391.1"/>
    </source>
</evidence>
<accession>A0A1Y1IML8</accession>